<sequence>QCAMLPIRDETVIVNPRMVYPSSTVWLFLTIEFFVSTFLSAFLTALTVIKSLLPKPPRDLTGDVVLIAGASSSLGESLTEEFVKSGCSVVCLDNDCTVLEETASRLRKQYPSIEEVKPTHRKDDSTPCCSAISVHECNLLDKNEIRRVAQKVKEDIGKIDVLVTCVGSPDQDIFDTASRTLMSHFWTVLAFLPMMMYRERAHVVGVTPVASNNDAFHSSRVAIISLMENLCQELSNHSNHLTFLTFSPTAECSTMKESEIQVAKNIVRAIKTDQCNVNVSWISRLLYHIRYYKING</sequence>
<keyword evidence="3" id="KW-1133">Transmembrane helix</keyword>
<dbReference type="PANTHER" id="PTHR24322:SF736">
    <property type="entry name" value="RETINOL DEHYDROGENASE 10"/>
    <property type="match status" value="1"/>
</dbReference>
<dbReference type="InterPro" id="IPR036291">
    <property type="entry name" value="NAD(P)-bd_dom_sf"/>
</dbReference>
<evidence type="ECO:0000256" key="1">
    <source>
        <dbReference type="ARBA" id="ARBA00006484"/>
    </source>
</evidence>
<keyword evidence="3" id="KW-0812">Transmembrane</keyword>
<comment type="similarity">
    <text evidence="1">Belongs to the short-chain dehydrogenases/reductases (SDR) family.</text>
</comment>
<evidence type="ECO:0000256" key="3">
    <source>
        <dbReference type="SAM" id="Phobius"/>
    </source>
</evidence>
<keyword evidence="5" id="KW-1185">Reference proteome</keyword>
<dbReference type="EMBL" id="KQ762207">
    <property type="protein sequence ID" value="OAD56022.1"/>
    <property type="molecule type" value="Genomic_DNA"/>
</dbReference>
<feature type="non-terminal residue" evidence="4">
    <location>
        <position position="296"/>
    </location>
</feature>
<dbReference type="Gene3D" id="3.40.50.720">
    <property type="entry name" value="NAD(P)-binding Rossmann-like Domain"/>
    <property type="match status" value="1"/>
</dbReference>
<reference evidence="4 5" key="1">
    <citation type="submission" date="2015-07" db="EMBL/GenBank/DDBJ databases">
        <title>The genome of Eufriesea mexicana.</title>
        <authorList>
            <person name="Pan H."/>
            <person name="Kapheim K."/>
        </authorList>
    </citation>
    <scope>NUCLEOTIDE SEQUENCE [LARGE SCALE GENOMIC DNA]</scope>
    <source>
        <strain evidence="4">0111107269</strain>
        <tissue evidence="4">Whole body</tissue>
    </source>
</reference>
<dbReference type="OrthoDB" id="6251714at2759"/>
<dbReference type="Pfam" id="PF00106">
    <property type="entry name" value="adh_short"/>
    <property type="match status" value="1"/>
</dbReference>
<dbReference type="GO" id="GO:0016616">
    <property type="term" value="F:oxidoreductase activity, acting on the CH-OH group of donors, NAD or NADP as acceptor"/>
    <property type="evidence" value="ECO:0007669"/>
    <property type="project" value="TreeGrafter"/>
</dbReference>
<evidence type="ECO:0000313" key="4">
    <source>
        <dbReference type="EMBL" id="OAD56022.1"/>
    </source>
</evidence>
<dbReference type="Proteomes" id="UP000250275">
    <property type="component" value="Unassembled WGS sequence"/>
</dbReference>
<evidence type="ECO:0000256" key="2">
    <source>
        <dbReference type="ARBA" id="ARBA00023002"/>
    </source>
</evidence>
<dbReference type="AlphaFoldDB" id="A0A310SLZ9"/>
<evidence type="ECO:0000313" key="5">
    <source>
        <dbReference type="Proteomes" id="UP000250275"/>
    </source>
</evidence>
<dbReference type="SUPFAM" id="SSF51735">
    <property type="entry name" value="NAD(P)-binding Rossmann-fold domains"/>
    <property type="match status" value="1"/>
</dbReference>
<dbReference type="PRINTS" id="PR00081">
    <property type="entry name" value="GDHRDH"/>
</dbReference>
<organism evidence="4 5">
    <name type="scientific">Eufriesea mexicana</name>
    <dbReference type="NCBI Taxonomy" id="516756"/>
    <lineage>
        <taxon>Eukaryota</taxon>
        <taxon>Metazoa</taxon>
        <taxon>Ecdysozoa</taxon>
        <taxon>Arthropoda</taxon>
        <taxon>Hexapoda</taxon>
        <taxon>Insecta</taxon>
        <taxon>Pterygota</taxon>
        <taxon>Neoptera</taxon>
        <taxon>Endopterygota</taxon>
        <taxon>Hymenoptera</taxon>
        <taxon>Apocrita</taxon>
        <taxon>Aculeata</taxon>
        <taxon>Apoidea</taxon>
        <taxon>Anthophila</taxon>
        <taxon>Apidae</taxon>
        <taxon>Eufriesea</taxon>
    </lineage>
</organism>
<proteinExistence type="inferred from homology"/>
<keyword evidence="3" id="KW-0472">Membrane</keyword>
<gene>
    <name evidence="4" type="ORF">WN48_03762</name>
</gene>
<feature type="non-terminal residue" evidence="4">
    <location>
        <position position="1"/>
    </location>
</feature>
<dbReference type="InterPro" id="IPR002347">
    <property type="entry name" value="SDR_fam"/>
</dbReference>
<feature type="transmembrane region" description="Helical" evidence="3">
    <location>
        <begin position="25"/>
        <end position="49"/>
    </location>
</feature>
<dbReference type="PANTHER" id="PTHR24322">
    <property type="entry name" value="PKSB"/>
    <property type="match status" value="1"/>
</dbReference>
<keyword evidence="2" id="KW-0560">Oxidoreductase</keyword>
<name>A0A310SLZ9_9HYME</name>
<protein>
    <submittedName>
        <fullName evidence="4">Retinol dehydrogenase 10</fullName>
    </submittedName>
</protein>
<accession>A0A310SLZ9</accession>